<keyword evidence="1" id="KW-1133">Transmembrane helix</keyword>
<dbReference type="InterPro" id="IPR036565">
    <property type="entry name" value="Mur-like_cat_sf"/>
</dbReference>
<dbReference type="GO" id="GO:0016881">
    <property type="term" value="F:acid-amino acid ligase activity"/>
    <property type="evidence" value="ECO:0007669"/>
    <property type="project" value="InterPro"/>
</dbReference>
<gene>
    <name evidence="3" type="ORF">CO026_00725</name>
</gene>
<accession>A0A2M8FFF4</accession>
<name>A0A2M8FFF4_9BACT</name>
<organism evidence="3 4">
    <name type="scientific">Candidatus Kaiserbacteria bacterium CG_4_9_14_0_2_um_filter_41_32</name>
    <dbReference type="NCBI Taxonomy" id="1974601"/>
    <lineage>
        <taxon>Bacteria</taxon>
        <taxon>Candidatus Kaiseribacteriota</taxon>
    </lineage>
</organism>
<dbReference type="Gene3D" id="3.40.1190.10">
    <property type="entry name" value="Mur-like, catalytic domain"/>
    <property type="match status" value="1"/>
</dbReference>
<dbReference type="GO" id="GO:0005524">
    <property type="term" value="F:ATP binding"/>
    <property type="evidence" value="ECO:0007669"/>
    <property type="project" value="InterPro"/>
</dbReference>
<dbReference type="PANTHER" id="PTHR43445">
    <property type="entry name" value="UDP-N-ACETYLMURAMATE--L-ALANINE LIGASE-RELATED"/>
    <property type="match status" value="1"/>
</dbReference>
<comment type="caution">
    <text evidence="3">The sequence shown here is derived from an EMBL/GenBank/DDBJ whole genome shotgun (WGS) entry which is preliminary data.</text>
</comment>
<dbReference type="EMBL" id="PFRD01000038">
    <property type="protein sequence ID" value="PJC56356.1"/>
    <property type="molecule type" value="Genomic_DNA"/>
</dbReference>
<dbReference type="PANTHER" id="PTHR43445:SF3">
    <property type="entry name" value="UDP-N-ACETYLMURAMATE--L-ALANINE LIGASE"/>
    <property type="match status" value="1"/>
</dbReference>
<proteinExistence type="predicted"/>
<evidence type="ECO:0000313" key="3">
    <source>
        <dbReference type="EMBL" id="PJC56356.1"/>
    </source>
</evidence>
<keyword evidence="1" id="KW-0812">Transmembrane</keyword>
<evidence type="ECO:0000313" key="4">
    <source>
        <dbReference type="Proteomes" id="UP000230391"/>
    </source>
</evidence>
<reference evidence="4" key="1">
    <citation type="submission" date="2017-09" db="EMBL/GenBank/DDBJ databases">
        <title>Depth-based differentiation of microbial function through sediment-hosted aquifers and enrichment of novel symbionts in the deep terrestrial subsurface.</title>
        <authorList>
            <person name="Probst A.J."/>
            <person name="Ladd B."/>
            <person name="Jarett J.K."/>
            <person name="Geller-Mcgrath D.E."/>
            <person name="Sieber C.M.K."/>
            <person name="Emerson J.B."/>
            <person name="Anantharaman K."/>
            <person name="Thomas B.C."/>
            <person name="Malmstrom R."/>
            <person name="Stieglmeier M."/>
            <person name="Klingl A."/>
            <person name="Woyke T."/>
            <person name="Ryan C.M."/>
            <person name="Banfield J.F."/>
        </authorList>
    </citation>
    <scope>NUCLEOTIDE SEQUENCE [LARGE SCALE GENOMIC DNA]</scope>
</reference>
<dbReference type="Proteomes" id="UP000230391">
    <property type="component" value="Unassembled WGS sequence"/>
</dbReference>
<evidence type="ECO:0000259" key="2">
    <source>
        <dbReference type="Pfam" id="PF01225"/>
    </source>
</evidence>
<dbReference type="SUPFAM" id="SSF53623">
    <property type="entry name" value="MurD-like peptide ligases, catalytic domain"/>
    <property type="match status" value="1"/>
</dbReference>
<evidence type="ECO:0000256" key="1">
    <source>
        <dbReference type="SAM" id="Phobius"/>
    </source>
</evidence>
<dbReference type="Gene3D" id="3.40.50.720">
    <property type="entry name" value="NAD(P)-binding Rossmann-like Domain"/>
    <property type="match status" value="1"/>
</dbReference>
<sequence>MKKHIHFIGIGGIGMSALARFFLHEGKSVSGSDRMASAITDVLEKEGAKIFPTQTAENLTWGSDPQVIDMVVYTEAMSKDHPEIVAARALGVPMMNYFAALALVANEYYLIAVSGTHGKSTTTAMLIDILEEAGYDPTAIVGAIRAKTKSNFR</sequence>
<feature type="domain" description="Mur ligase N-terminal catalytic" evidence="2">
    <location>
        <begin position="4"/>
        <end position="109"/>
    </location>
</feature>
<dbReference type="CDD" id="cd01983">
    <property type="entry name" value="SIMIBI"/>
    <property type="match status" value="1"/>
</dbReference>
<dbReference type="SUPFAM" id="SSF51984">
    <property type="entry name" value="MurCD N-terminal domain"/>
    <property type="match status" value="1"/>
</dbReference>
<dbReference type="InterPro" id="IPR000713">
    <property type="entry name" value="Mur_ligase_N"/>
</dbReference>
<feature type="non-terminal residue" evidence="3">
    <location>
        <position position="153"/>
    </location>
</feature>
<keyword evidence="1" id="KW-0472">Membrane</keyword>
<dbReference type="Pfam" id="PF01225">
    <property type="entry name" value="Mur_ligase"/>
    <property type="match status" value="1"/>
</dbReference>
<dbReference type="AlphaFoldDB" id="A0A2M8FFF4"/>
<protein>
    <submittedName>
        <fullName evidence="3">UDP-N-acetylmuramate--L-alanine ligase</fullName>
    </submittedName>
</protein>
<dbReference type="InterPro" id="IPR050061">
    <property type="entry name" value="MurCDEF_pg_biosynth"/>
</dbReference>
<feature type="transmembrane region" description="Helical" evidence="1">
    <location>
        <begin position="6"/>
        <end position="23"/>
    </location>
</feature>
<keyword evidence="3" id="KW-0436">Ligase</keyword>